<dbReference type="PANTHER" id="PTHR43767:SF1">
    <property type="entry name" value="NONRIBOSOMAL PEPTIDE SYNTHASE PES1 (EUROFUNG)-RELATED"/>
    <property type="match status" value="1"/>
</dbReference>
<dbReference type="PANTHER" id="PTHR43767">
    <property type="entry name" value="LONG-CHAIN-FATTY-ACID--COA LIGASE"/>
    <property type="match status" value="1"/>
</dbReference>
<dbReference type="InterPro" id="IPR042099">
    <property type="entry name" value="ANL_N_sf"/>
</dbReference>
<evidence type="ECO:0000313" key="4">
    <source>
        <dbReference type="Proteomes" id="UP000006892"/>
    </source>
</evidence>
<feature type="domain" description="AMP-dependent synthetase/ligase" evidence="1">
    <location>
        <begin position="30"/>
        <end position="411"/>
    </location>
</feature>
<keyword evidence="3" id="KW-0436">Ligase</keyword>
<dbReference type="GO" id="GO:0016878">
    <property type="term" value="F:acid-thiol ligase activity"/>
    <property type="evidence" value="ECO:0007669"/>
    <property type="project" value="UniProtKB-ARBA"/>
</dbReference>
<dbReference type="AlphaFoldDB" id="A0A3S5YCH6"/>
<evidence type="ECO:0000259" key="1">
    <source>
        <dbReference type="Pfam" id="PF00501"/>
    </source>
</evidence>
<dbReference type="InterPro" id="IPR025110">
    <property type="entry name" value="AMP-bd_C"/>
</dbReference>
<dbReference type="RefSeq" id="WP_013417378.1">
    <property type="nucleotide sequence ID" value="NC_014659.1"/>
</dbReference>
<reference evidence="3" key="1">
    <citation type="journal article" date="2010" name="PLoS Genet.">
        <title>The genome of a pathogenic rhodococcus: cooptive virulence underpinned by key gene acquisitions.</title>
        <authorList>
            <person name="Letek M."/>
            <person name="Gonzalez P."/>
            <person name="Macarthur I."/>
            <person name="Rodriguez H."/>
            <person name="Freeman T.C."/>
            <person name="Valero-Rello A."/>
            <person name="Blanco M."/>
            <person name="Buckley T."/>
            <person name="Cherevach I."/>
            <person name="Fahey R."/>
            <person name="Hapeshi A."/>
            <person name="Holdstock J."/>
            <person name="Leadon D."/>
            <person name="Navas J."/>
            <person name="Ocampo A."/>
            <person name="Quail M.A."/>
            <person name="Sanders M."/>
            <person name="Scortti M.M."/>
            <person name="Prescott J.F."/>
            <person name="Fogarty U."/>
            <person name="Meijer W.G."/>
            <person name="Parkhill J."/>
            <person name="Bentley S.D."/>
            <person name="Vazquez-Boland J.A."/>
        </authorList>
    </citation>
    <scope>NUCLEOTIDE SEQUENCE [LARGE SCALE GENOMIC DNA]</scope>
    <source>
        <strain evidence="3 4">103S</strain>
    </source>
</reference>
<dbReference type="KEGG" id="req:REQ_43010"/>
<dbReference type="EMBL" id="FN563149">
    <property type="protein sequence ID" value="CBH50267.1"/>
    <property type="molecule type" value="Genomic_DNA"/>
</dbReference>
<gene>
    <name evidence="3" type="ordered locus">REQ_43010</name>
</gene>
<sequence length="548" mass="58858">MPHPWVGLYPEGVDPQPQLRSESLVDAWTARVAADPDGVAVRYFDGTLTARELDEESDALAVGLRDRGVRRGDRVGIYLQNIPQYAISMLALWKVGAAALLLNPMYRGRELRHLVADAGAVGVICADTVAAETAEALQGTSVDWFVTTCDLDYQTRNDPRVFDEADRRPGAVGEAMSDVVARHRGERPPRLELGGDDLAIVAYTSGTTGAPKGSRNTHANVLAVARTYGDFVGLADGDVVFAVAPLFHITGAVINAVVALVRECALVFANRFHPEVTLDAFVEHGVTFTIGSITVFNALYRAPGASAEHFASIKTLYSGGAPIPPATVRKFEDRFGHYIHNAFGMTETSSGVVAVPPGVRAPVDAESGSLAIGIPLPLVEARIVDERGDQVPIGTPGELELAGPQIISGYLGRPEDTAKTFPGGRLRTGDVAIMDAAGWIHLVDRLKDQINVSGYKVWPREVESALHEHPGVYEAGVTGEPDDYQGERVVAFVALNPGVEVDEAELVAFVGERLAAYKRPRRVHIVDAIPKTLTGKIRRTELRTQSAS</sequence>
<dbReference type="Pfam" id="PF13193">
    <property type="entry name" value="AMP-binding_C"/>
    <property type="match status" value="1"/>
</dbReference>
<evidence type="ECO:0000313" key="3">
    <source>
        <dbReference type="EMBL" id="CBH50267.1"/>
    </source>
</evidence>
<dbReference type="InterPro" id="IPR045851">
    <property type="entry name" value="AMP-bd_C_sf"/>
</dbReference>
<accession>A0A3S5YCH6</accession>
<dbReference type="Gene3D" id="3.40.50.12780">
    <property type="entry name" value="N-terminal domain of ligase-like"/>
    <property type="match status" value="1"/>
</dbReference>
<protein>
    <submittedName>
        <fullName evidence="3">Acyl-CoA ligase/synthetase</fullName>
    </submittedName>
</protein>
<dbReference type="InterPro" id="IPR050237">
    <property type="entry name" value="ATP-dep_AMP-bd_enzyme"/>
</dbReference>
<dbReference type="PROSITE" id="PS00455">
    <property type="entry name" value="AMP_BINDING"/>
    <property type="match status" value="1"/>
</dbReference>
<name>A0A3S5YCH6_RHOH1</name>
<proteinExistence type="predicted"/>
<dbReference type="Gene3D" id="3.30.300.30">
    <property type="match status" value="1"/>
</dbReference>
<dbReference type="Pfam" id="PF00501">
    <property type="entry name" value="AMP-binding"/>
    <property type="match status" value="1"/>
</dbReference>
<dbReference type="InterPro" id="IPR000873">
    <property type="entry name" value="AMP-dep_synth/lig_dom"/>
</dbReference>
<dbReference type="SUPFAM" id="SSF56801">
    <property type="entry name" value="Acetyl-CoA synthetase-like"/>
    <property type="match status" value="1"/>
</dbReference>
<dbReference type="Proteomes" id="UP001154400">
    <property type="component" value="Chromosome"/>
</dbReference>
<evidence type="ECO:0000259" key="2">
    <source>
        <dbReference type="Pfam" id="PF13193"/>
    </source>
</evidence>
<organism evidence="3">
    <name type="scientific">Rhodococcus hoagii (strain 103S)</name>
    <name type="common">Rhodococcus equi</name>
    <dbReference type="NCBI Taxonomy" id="685727"/>
    <lineage>
        <taxon>Bacteria</taxon>
        <taxon>Bacillati</taxon>
        <taxon>Actinomycetota</taxon>
        <taxon>Actinomycetes</taxon>
        <taxon>Mycobacteriales</taxon>
        <taxon>Nocardiaceae</taxon>
        <taxon>Prescottella</taxon>
    </lineage>
</organism>
<dbReference type="InterPro" id="IPR020845">
    <property type="entry name" value="AMP-binding_CS"/>
</dbReference>
<feature type="domain" description="AMP-binding enzyme C-terminal" evidence="2">
    <location>
        <begin position="461"/>
        <end position="536"/>
    </location>
</feature>